<dbReference type="RefSeq" id="WP_017744787.1">
    <property type="nucleotide sequence ID" value="NZ_KQ976354.1"/>
</dbReference>
<feature type="domain" description="HTH cro/C1-type" evidence="2">
    <location>
        <begin position="27"/>
        <end position="71"/>
    </location>
</feature>
<proteinExistence type="predicted"/>
<organism evidence="3 4">
    <name type="scientific">Scytonema hofmannii PCC 7110</name>
    <dbReference type="NCBI Taxonomy" id="128403"/>
    <lineage>
        <taxon>Bacteria</taxon>
        <taxon>Bacillati</taxon>
        <taxon>Cyanobacteriota</taxon>
        <taxon>Cyanophyceae</taxon>
        <taxon>Nostocales</taxon>
        <taxon>Scytonemataceae</taxon>
        <taxon>Scytonema</taxon>
    </lineage>
</organism>
<dbReference type="Pfam" id="PF01381">
    <property type="entry name" value="HTH_3"/>
    <property type="match status" value="1"/>
</dbReference>
<dbReference type="PROSITE" id="PS50943">
    <property type="entry name" value="HTH_CROC1"/>
    <property type="match status" value="1"/>
</dbReference>
<dbReference type="CDD" id="cd00093">
    <property type="entry name" value="HTH_XRE"/>
    <property type="match status" value="1"/>
</dbReference>
<dbReference type="NCBIfam" id="TIGR02607">
    <property type="entry name" value="antidote_HigA"/>
    <property type="match status" value="1"/>
</dbReference>
<sequence length="106" mass="12623">MRIPQKRPPTHPGEILLKDFLEPTEVSQRELADALHVPYQRINELVNEKRGITPSTALRLSRFFGNSPDFWLNLQQNWELYHALKEEEEDLQTIARFNRKDEEIRI</sequence>
<reference evidence="3 4" key="1">
    <citation type="journal article" date="2013" name="Genome Biol. Evol.">
        <title>Genomes of Stigonematalean cyanobacteria (subsection V) and the evolution of oxygenic photosynthesis from prokaryotes to plastids.</title>
        <authorList>
            <person name="Dagan T."/>
            <person name="Roettger M."/>
            <person name="Stucken K."/>
            <person name="Landan G."/>
            <person name="Koch R."/>
            <person name="Major P."/>
            <person name="Gould S.B."/>
            <person name="Goremykin V.V."/>
            <person name="Rippka R."/>
            <person name="Tandeau de Marsac N."/>
            <person name="Gugger M."/>
            <person name="Lockhart P.J."/>
            <person name="Allen J.F."/>
            <person name="Brune I."/>
            <person name="Maus I."/>
            <person name="Puhler A."/>
            <person name="Martin W.F."/>
        </authorList>
    </citation>
    <scope>NUCLEOTIDE SEQUENCE [LARGE SCALE GENOMIC DNA]</scope>
    <source>
        <strain evidence="3 4">PCC 7110</strain>
    </source>
</reference>
<keyword evidence="4" id="KW-1185">Reference proteome</keyword>
<protein>
    <submittedName>
        <fullName evidence="3">XRE family transcriptional regulator</fullName>
    </submittedName>
</protein>
<dbReference type="AlphaFoldDB" id="A0A139WWD6"/>
<dbReference type="GO" id="GO:0003677">
    <property type="term" value="F:DNA binding"/>
    <property type="evidence" value="ECO:0007669"/>
    <property type="project" value="UniProtKB-KW"/>
</dbReference>
<evidence type="ECO:0000313" key="4">
    <source>
        <dbReference type="Proteomes" id="UP000076925"/>
    </source>
</evidence>
<evidence type="ECO:0000259" key="2">
    <source>
        <dbReference type="PROSITE" id="PS50943"/>
    </source>
</evidence>
<dbReference type="SMART" id="SM00530">
    <property type="entry name" value="HTH_XRE"/>
    <property type="match status" value="1"/>
</dbReference>
<dbReference type="InterPro" id="IPR013430">
    <property type="entry name" value="Toxin_antidote_HigA"/>
</dbReference>
<name>A0A139WWD6_9CYAN</name>
<comment type="caution">
    <text evidence="3">The sequence shown here is derived from an EMBL/GenBank/DDBJ whole genome shotgun (WGS) entry which is preliminary data.</text>
</comment>
<keyword evidence="1" id="KW-0238">DNA-binding</keyword>
<gene>
    <name evidence="3" type="ORF">WA1_44535</name>
</gene>
<dbReference type="Proteomes" id="UP000076925">
    <property type="component" value="Unassembled WGS sequence"/>
</dbReference>
<evidence type="ECO:0000256" key="1">
    <source>
        <dbReference type="ARBA" id="ARBA00023125"/>
    </source>
</evidence>
<dbReference type="SUPFAM" id="SSF47413">
    <property type="entry name" value="lambda repressor-like DNA-binding domains"/>
    <property type="match status" value="1"/>
</dbReference>
<accession>A0A139WWD6</accession>
<dbReference type="InterPro" id="IPR001387">
    <property type="entry name" value="Cro/C1-type_HTH"/>
</dbReference>
<dbReference type="PANTHER" id="PTHR36924:SF1">
    <property type="entry name" value="ANTITOXIN HIGA-1"/>
    <property type="match status" value="1"/>
</dbReference>
<dbReference type="PANTHER" id="PTHR36924">
    <property type="entry name" value="ANTITOXIN HIGA-1"/>
    <property type="match status" value="1"/>
</dbReference>
<dbReference type="Gene3D" id="1.10.260.40">
    <property type="entry name" value="lambda repressor-like DNA-binding domains"/>
    <property type="match status" value="1"/>
</dbReference>
<dbReference type="OrthoDB" id="3174593at2"/>
<dbReference type="EMBL" id="ANNX02000047">
    <property type="protein sequence ID" value="KYC36747.1"/>
    <property type="molecule type" value="Genomic_DNA"/>
</dbReference>
<dbReference type="InterPro" id="IPR010982">
    <property type="entry name" value="Lambda_DNA-bd_dom_sf"/>
</dbReference>
<dbReference type="STRING" id="128403.WA1_44535"/>
<evidence type="ECO:0000313" key="3">
    <source>
        <dbReference type="EMBL" id="KYC36747.1"/>
    </source>
</evidence>